<protein>
    <recommendedName>
        <fullName evidence="4 9">Translation initiation factor 2 subunit beta</fullName>
    </recommendedName>
    <alternativeName>
        <fullName evidence="7 9">aIF2-beta</fullName>
    </alternativeName>
    <alternativeName>
        <fullName evidence="8 9">eIF-2-beta</fullName>
    </alternativeName>
</protein>
<comment type="similarity">
    <text evidence="2 9">Belongs to the eIF-2-beta/eIF-5 family.</text>
</comment>
<evidence type="ECO:0000256" key="6">
    <source>
        <dbReference type="ARBA" id="ARBA00022917"/>
    </source>
</evidence>
<evidence type="ECO:0000256" key="7">
    <source>
        <dbReference type="ARBA" id="ARBA00031466"/>
    </source>
</evidence>
<evidence type="ECO:0000313" key="11">
    <source>
        <dbReference type="EMBL" id="HHP04151.1"/>
    </source>
</evidence>
<dbReference type="InterPro" id="IPR004458">
    <property type="entry name" value="TIF2_bsu_arc"/>
</dbReference>
<name>A0A7J3X509_THEPE</name>
<comment type="caution">
    <text evidence="11">The sequence shown here is derived from an EMBL/GenBank/DDBJ whole genome shotgun (WGS) entry which is preliminary data.</text>
</comment>
<reference evidence="11" key="1">
    <citation type="journal article" date="2020" name="mSystems">
        <title>Genome- and Community-Level Interaction Insights into Carbon Utilization and Element Cycling Functions of Hydrothermarchaeota in Hydrothermal Sediment.</title>
        <authorList>
            <person name="Zhou Z."/>
            <person name="Liu Y."/>
            <person name="Xu W."/>
            <person name="Pan J."/>
            <person name="Luo Z.H."/>
            <person name="Li M."/>
        </authorList>
    </citation>
    <scope>NUCLEOTIDE SEQUENCE [LARGE SCALE GENOMIC DNA]</scope>
    <source>
        <strain evidence="11">SpSt-1125</strain>
    </source>
</reference>
<dbReference type="EMBL" id="DRZM01000008">
    <property type="protein sequence ID" value="HHP04151.1"/>
    <property type="molecule type" value="Genomic_DNA"/>
</dbReference>
<feature type="domain" description="Translation initiation factor IF2/IF5" evidence="10">
    <location>
        <begin position="80"/>
        <end position="188"/>
    </location>
</feature>
<dbReference type="SUPFAM" id="SSF100966">
    <property type="entry name" value="Translation initiation factor 2 beta, aIF2beta, N-terminal domain"/>
    <property type="match status" value="1"/>
</dbReference>
<dbReference type="Gene3D" id="3.30.30.170">
    <property type="match status" value="1"/>
</dbReference>
<evidence type="ECO:0000259" key="10">
    <source>
        <dbReference type="SMART" id="SM00653"/>
    </source>
</evidence>
<dbReference type="InterPro" id="IPR016190">
    <property type="entry name" value="Transl_init_fac_IF2/IF5_Zn-bd"/>
</dbReference>
<sequence length="194" mass="21514">MPAGAPVLPHKIGVSKLCSRFPSARFGYVRTCGAKQCICTRSTHIPPGVVSRVEGEKFPSYEELLERAFRLLPERRVGSGERFMMPKFEVNIAGKKTFITNFGQVSDLLGRSPELLLRYLLKEVALPGTTDGHVAVIQGEVKGQLLNKLLERFVREYVICPVCGSPDTKLEKERRGVFMLKCLACGAVTPMKAF</sequence>
<dbReference type="PANTHER" id="PTHR23001:SF3">
    <property type="entry name" value="EUKARYOTIC TRANSLATION INITIATION FACTOR 2 SUBUNIT 2"/>
    <property type="match status" value="1"/>
</dbReference>
<evidence type="ECO:0000256" key="5">
    <source>
        <dbReference type="ARBA" id="ARBA00022540"/>
    </source>
</evidence>
<evidence type="ECO:0000256" key="8">
    <source>
        <dbReference type="ARBA" id="ARBA00032408"/>
    </source>
</evidence>
<gene>
    <name evidence="9" type="primary">eif2b</name>
    <name evidence="11" type="ORF">ENM88_00185</name>
</gene>
<keyword evidence="6 9" id="KW-0648">Protein biosynthesis</keyword>
<dbReference type="PANTHER" id="PTHR23001">
    <property type="entry name" value="EUKARYOTIC TRANSLATION INITIATION FACTOR"/>
    <property type="match status" value="1"/>
</dbReference>
<evidence type="ECO:0000256" key="9">
    <source>
        <dbReference type="HAMAP-Rule" id="MF_00232"/>
    </source>
</evidence>
<dbReference type="AlphaFoldDB" id="A0A7J3X509"/>
<dbReference type="InterPro" id="IPR002735">
    <property type="entry name" value="Transl_init_fac_IF2/IF5_dom"/>
</dbReference>
<dbReference type="GO" id="GO:0003743">
    <property type="term" value="F:translation initiation factor activity"/>
    <property type="evidence" value="ECO:0007669"/>
    <property type="project" value="UniProtKB-UniRule"/>
</dbReference>
<comment type="subunit">
    <text evidence="3 9">Heterotrimer composed of an alpha, a beta and a gamma chain.</text>
</comment>
<dbReference type="InterPro" id="IPR045196">
    <property type="entry name" value="IF2/IF5"/>
</dbReference>
<dbReference type="NCBIfam" id="NF003067">
    <property type="entry name" value="PRK03988.1"/>
    <property type="match status" value="1"/>
</dbReference>
<dbReference type="Pfam" id="PF01873">
    <property type="entry name" value="eIF-5_eIF-2B"/>
    <property type="match status" value="1"/>
</dbReference>
<dbReference type="HAMAP" id="MF_00232">
    <property type="entry name" value="eIF_2_beta"/>
    <property type="match status" value="1"/>
</dbReference>
<organism evidence="11">
    <name type="scientific">Thermofilum pendens</name>
    <dbReference type="NCBI Taxonomy" id="2269"/>
    <lineage>
        <taxon>Archaea</taxon>
        <taxon>Thermoproteota</taxon>
        <taxon>Thermoprotei</taxon>
        <taxon>Thermofilales</taxon>
        <taxon>Thermofilaceae</taxon>
        <taxon>Thermofilum</taxon>
    </lineage>
</organism>
<keyword evidence="5 9" id="KW-0396">Initiation factor</keyword>
<evidence type="ECO:0000256" key="3">
    <source>
        <dbReference type="ARBA" id="ARBA00011243"/>
    </source>
</evidence>
<evidence type="ECO:0000256" key="2">
    <source>
        <dbReference type="ARBA" id="ARBA00010397"/>
    </source>
</evidence>
<comment type="function">
    <text evidence="1 9">eIF-2 functions in the early steps of protein synthesis by forming a ternary complex with GTP and initiator tRNA.</text>
</comment>
<evidence type="ECO:0000256" key="1">
    <source>
        <dbReference type="ARBA" id="ARBA00003323"/>
    </source>
</evidence>
<dbReference type="InterPro" id="IPR016189">
    <property type="entry name" value="Transl_init_fac_IF2/IF5_N"/>
</dbReference>
<proteinExistence type="inferred from homology"/>
<accession>A0A7J3X509</accession>
<dbReference type="SUPFAM" id="SSF75689">
    <property type="entry name" value="Zinc-binding domain of translation initiation factor 2 beta"/>
    <property type="match status" value="1"/>
</dbReference>
<dbReference type="SMART" id="SM00653">
    <property type="entry name" value="eIF2B_5"/>
    <property type="match status" value="1"/>
</dbReference>
<evidence type="ECO:0000256" key="4">
    <source>
        <dbReference type="ARBA" id="ARBA00022314"/>
    </source>
</evidence>